<dbReference type="AlphaFoldDB" id="A0A0K2ZC86"/>
<organism evidence="8 9">
    <name type="scientific">Xanthomonas graminis pv. arrhenatheri LMG 727</name>
    <dbReference type="NCBI Taxonomy" id="1195923"/>
    <lineage>
        <taxon>Bacteria</taxon>
        <taxon>Pseudomonadati</taxon>
        <taxon>Pseudomonadota</taxon>
        <taxon>Gammaproteobacteria</taxon>
        <taxon>Lysobacterales</taxon>
        <taxon>Lysobacteraceae</taxon>
        <taxon>Xanthomonas</taxon>
        <taxon>Xanthomonas translucens group</taxon>
        <taxon>Xanthomonas graminis</taxon>
    </lineage>
</organism>
<evidence type="ECO:0000256" key="3">
    <source>
        <dbReference type="ARBA" id="ARBA00022692"/>
    </source>
</evidence>
<gene>
    <name evidence="8" type="ORF">XTALMG727_0061</name>
</gene>
<dbReference type="RefSeq" id="WP_081004776.1">
    <property type="nucleotide sequence ID" value="NZ_CXOI01000003.1"/>
</dbReference>
<dbReference type="Proteomes" id="UP000046187">
    <property type="component" value="Unassembled WGS sequence"/>
</dbReference>
<keyword evidence="3 6" id="KW-0812">Transmembrane</keyword>
<name>A0A0K2ZC86_9XANT</name>
<evidence type="ECO:0000256" key="2">
    <source>
        <dbReference type="ARBA" id="ARBA00022475"/>
    </source>
</evidence>
<feature type="transmembrane region" description="Helical" evidence="6">
    <location>
        <begin position="204"/>
        <end position="222"/>
    </location>
</feature>
<feature type="transmembrane region" description="Helical" evidence="6">
    <location>
        <begin position="149"/>
        <end position="168"/>
    </location>
</feature>
<keyword evidence="4 6" id="KW-1133">Transmembrane helix</keyword>
<keyword evidence="5 6" id="KW-0472">Membrane</keyword>
<proteinExistence type="predicted"/>
<protein>
    <recommendedName>
        <fullName evidence="7">MASE1 domain-containing protein</fullName>
    </recommendedName>
</protein>
<feature type="transmembrane region" description="Helical" evidence="6">
    <location>
        <begin position="258"/>
        <end position="276"/>
    </location>
</feature>
<dbReference type="InterPro" id="IPR007895">
    <property type="entry name" value="MASE1"/>
</dbReference>
<evidence type="ECO:0000256" key="6">
    <source>
        <dbReference type="SAM" id="Phobius"/>
    </source>
</evidence>
<comment type="subcellular location">
    <subcellularLocation>
        <location evidence="1">Cell membrane</location>
        <topology evidence="1">Multi-pass membrane protein</topology>
    </subcellularLocation>
</comment>
<accession>A0A0K2ZC86</accession>
<evidence type="ECO:0000313" key="9">
    <source>
        <dbReference type="Proteomes" id="UP000046187"/>
    </source>
</evidence>
<feature type="transmembrane region" description="Helical" evidence="6">
    <location>
        <begin position="7"/>
        <end position="27"/>
    </location>
</feature>
<evidence type="ECO:0000259" key="7">
    <source>
        <dbReference type="Pfam" id="PF05231"/>
    </source>
</evidence>
<dbReference type="Pfam" id="PF05231">
    <property type="entry name" value="MASE1"/>
    <property type="match status" value="1"/>
</dbReference>
<feature type="transmembrane region" description="Helical" evidence="6">
    <location>
        <begin position="180"/>
        <end position="198"/>
    </location>
</feature>
<reference evidence="9" key="1">
    <citation type="submission" date="2015-07" db="EMBL/GenBank/DDBJ databases">
        <authorList>
            <person name="Wibberg D."/>
        </authorList>
    </citation>
    <scope>NUCLEOTIDE SEQUENCE [LARGE SCALE GENOMIC DNA]</scope>
</reference>
<sequence length="504" mass="56063">MATLKKIAGGILLSAAYCVLYVFAWHWSMDQWFLPAGVRAAALLFLPYRLWPYVLLGDAAALLTMRVPMANHDGVSEVWAYLSPFLVTPVFALLPWAFRSRFVDSSAVQRWLPLLALGLALWGLLVNKALNATLDGPAAFMTLETSVRYWMGSYLGILMFLLPPLLWLHRKADKTLSRKLLRDSAIAVLAVAGIFALAMRTPGLLHQFILLMLLVPGAWLTLSYGWRGSAVGVMLANLAVAMSLPRSNYAGAYDQQTFDVQMLIAFAATLLFVLGVKISSAFRQVRHFGYAEQQALQVAQASYMSAERTLRNRVIEYTDIHTHLNKLHRDIASSLKERGHYAAAMEMNRTGVIQAQLMDDYVAALYPLDIETHGLYGALSSVAFANACDTEVETRLRGESLQLSMGLQLAAYRCVLNAMEVLPRSGRHLITARVWKARGRRGLAVTIAPDPELLLGTDASRDVEEIEWELASRLKAHDGTCRRRHELKISFLVSEPSQRRGVTS</sequence>
<evidence type="ECO:0000313" key="8">
    <source>
        <dbReference type="EMBL" id="CTP82227.1"/>
    </source>
</evidence>
<dbReference type="GO" id="GO:0005886">
    <property type="term" value="C:plasma membrane"/>
    <property type="evidence" value="ECO:0007669"/>
    <property type="project" value="UniProtKB-SubCell"/>
</dbReference>
<feature type="domain" description="MASE1" evidence="7">
    <location>
        <begin position="10"/>
        <end position="279"/>
    </location>
</feature>
<keyword evidence="9" id="KW-1185">Reference proteome</keyword>
<dbReference type="EMBL" id="CXOI01000003">
    <property type="protein sequence ID" value="CTP82227.1"/>
    <property type="molecule type" value="Genomic_DNA"/>
</dbReference>
<evidence type="ECO:0000256" key="5">
    <source>
        <dbReference type="ARBA" id="ARBA00023136"/>
    </source>
</evidence>
<feature type="transmembrane region" description="Helical" evidence="6">
    <location>
        <begin position="78"/>
        <end position="98"/>
    </location>
</feature>
<feature type="transmembrane region" description="Helical" evidence="6">
    <location>
        <begin position="229"/>
        <end position="246"/>
    </location>
</feature>
<evidence type="ECO:0000256" key="1">
    <source>
        <dbReference type="ARBA" id="ARBA00004651"/>
    </source>
</evidence>
<keyword evidence="2" id="KW-1003">Cell membrane</keyword>
<feature type="transmembrane region" description="Helical" evidence="6">
    <location>
        <begin position="110"/>
        <end position="129"/>
    </location>
</feature>
<evidence type="ECO:0000256" key="4">
    <source>
        <dbReference type="ARBA" id="ARBA00022989"/>
    </source>
</evidence>